<evidence type="ECO:0000313" key="2">
    <source>
        <dbReference type="EMBL" id="OWZ19014.1"/>
    </source>
</evidence>
<dbReference type="PANTHER" id="PTHR46599:SF3">
    <property type="entry name" value="PIGGYBAC TRANSPOSABLE ELEMENT-DERIVED PROTEIN 4"/>
    <property type="match status" value="1"/>
</dbReference>
<evidence type="ECO:0000259" key="1">
    <source>
        <dbReference type="Pfam" id="PF13843"/>
    </source>
</evidence>
<reference evidence="3" key="1">
    <citation type="submission" date="2017-03" db="EMBL/GenBank/DDBJ databases">
        <title>Phytopthora megakarya and P. palmivora, two closely related causual agents of cacao black pod achieved similar genome size and gene model numbers by different mechanisms.</title>
        <authorList>
            <person name="Ali S."/>
            <person name="Shao J."/>
            <person name="Larry D.J."/>
            <person name="Kronmiller B."/>
            <person name="Shen D."/>
            <person name="Strem M.D."/>
            <person name="Melnick R.L."/>
            <person name="Guiltinan M.J."/>
            <person name="Tyler B.M."/>
            <person name="Meinhardt L.W."/>
            <person name="Bailey B.A."/>
        </authorList>
    </citation>
    <scope>NUCLEOTIDE SEQUENCE [LARGE SCALE GENOMIC DNA]</scope>
    <source>
        <strain evidence="3">zdho120</strain>
    </source>
</reference>
<accession>A0A225WNC7</accession>
<name>A0A225WNC7_9STRA</name>
<sequence length="172" mass="19667">MPYDYLQKPYEPRPPRSLHADYPNLFNRESWPTARVLDAATTPSGTFFFFMQHELWEDIATETNCYFVCKIDEHVQGHTLGSHEKPPARIREEIPKVPAITPREVCVFIGLLLARSVVPNKKNLANHWRTTDEGANPRGCFGLFMTRDRFVHVSRNLHFSANDDAAAAADRA</sequence>
<protein>
    <recommendedName>
        <fullName evidence="1">PiggyBac transposable element-derived protein domain-containing protein</fullName>
    </recommendedName>
</protein>
<comment type="caution">
    <text evidence="2">The sequence shown here is derived from an EMBL/GenBank/DDBJ whole genome shotgun (WGS) entry which is preliminary data.</text>
</comment>
<keyword evidence="3" id="KW-1185">Reference proteome</keyword>
<dbReference type="EMBL" id="NBNE01000501">
    <property type="protein sequence ID" value="OWZ19014.1"/>
    <property type="molecule type" value="Genomic_DNA"/>
</dbReference>
<organism evidence="2 3">
    <name type="scientific">Phytophthora megakarya</name>
    <dbReference type="NCBI Taxonomy" id="4795"/>
    <lineage>
        <taxon>Eukaryota</taxon>
        <taxon>Sar</taxon>
        <taxon>Stramenopiles</taxon>
        <taxon>Oomycota</taxon>
        <taxon>Peronosporomycetes</taxon>
        <taxon>Peronosporales</taxon>
        <taxon>Peronosporaceae</taxon>
        <taxon>Phytophthora</taxon>
    </lineage>
</organism>
<dbReference type="STRING" id="4795.A0A225WNC7"/>
<dbReference type="OrthoDB" id="124153at2759"/>
<feature type="domain" description="PiggyBac transposable element-derived protein" evidence="1">
    <location>
        <begin position="42"/>
        <end position="167"/>
    </location>
</feature>
<proteinExistence type="predicted"/>
<dbReference type="Pfam" id="PF13843">
    <property type="entry name" value="DDE_Tnp_1_7"/>
    <property type="match status" value="1"/>
</dbReference>
<dbReference type="PANTHER" id="PTHR46599">
    <property type="entry name" value="PIGGYBAC TRANSPOSABLE ELEMENT-DERIVED PROTEIN 4"/>
    <property type="match status" value="1"/>
</dbReference>
<gene>
    <name evidence="2" type="ORF">PHMEG_0006802</name>
</gene>
<dbReference type="InterPro" id="IPR029526">
    <property type="entry name" value="PGBD"/>
</dbReference>
<dbReference type="Proteomes" id="UP000198211">
    <property type="component" value="Unassembled WGS sequence"/>
</dbReference>
<evidence type="ECO:0000313" key="3">
    <source>
        <dbReference type="Proteomes" id="UP000198211"/>
    </source>
</evidence>
<dbReference type="AlphaFoldDB" id="A0A225WNC7"/>